<comment type="caution">
    <text evidence="5">The sequence shown here is derived from an EMBL/GenBank/DDBJ whole genome shotgun (WGS) entry which is preliminary data.</text>
</comment>
<dbReference type="SUPFAM" id="SSF51215">
    <property type="entry name" value="Regulatory protein AraC"/>
    <property type="match status" value="1"/>
</dbReference>
<dbReference type="PANTHER" id="PTHR43280">
    <property type="entry name" value="ARAC-FAMILY TRANSCRIPTIONAL REGULATOR"/>
    <property type="match status" value="1"/>
</dbReference>
<evidence type="ECO:0000313" key="5">
    <source>
        <dbReference type="EMBL" id="MFC0321832.1"/>
    </source>
</evidence>
<gene>
    <name evidence="5" type="ORF">ACFFI0_26195</name>
</gene>
<dbReference type="PANTHER" id="PTHR43280:SF32">
    <property type="entry name" value="TRANSCRIPTIONAL REGULATORY PROTEIN"/>
    <property type="match status" value="1"/>
</dbReference>
<dbReference type="InterPro" id="IPR018060">
    <property type="entry name" value="HTH_AraC"/>
</dbReference>
<evidence type="ECO:0000313" key="6">
    <source>
        <dbReference type="Proteomes" id="UP001589774"/>
    </source>
</evidence>
<keyword evidence="2" id="KW-0238">DNA-binding</keyword>
<evidence type="ECO:0000256" key="3">
    <source>
        <dbReference type="ARBA" id="ARBA00023163"/>
    </source>
</evidence>
<proteinExistence type="predicted"/>
<dbReference type="InterPro" id="IPR003313">
    <property type="entry name" value="AraC-bd"/>
</dbReference>
<reference evidence="5 6" key="1">
    <citation type="submission" date="2024-09" db="EMBL/GenBank/DDBJ databases">
        <authorList>
            <person name="Sun Q."/>
            <person name="Mori K."/>
        </authorList>
    </citation>
    <scope>NUCLEOTIDE SEQUENCE [LARGE SCALE GENOMIC DNA]</scope>
    <source>
        <strain evidence="5 6">CCM 7765</strain>
    </source>
</reference>
<name>A0ABV6HT41_9SPHI</name>
<dbReference type="Proteomes" id="UP001589774">
    <property type="component" value="Unassembled WGS sequence"/>
</dbReference>
<dbReference type="EMBL" id="JBHLWO010000007">
    <property type="protein sequence ID" value="MFC0321832.1"/>
    <property type="molecule type" value="Genomic_DNA"/>
</dbReference>
<accession>A0ABV6HT41</accession>
<dbReference type="Pfam" id="PF02311">
    <property type="entry name" value="AraC_binding"/>
    <property type="match status" value="1"/>
</dbReference>
<evidence type="ECO:0000259" key="4">
    <source>
        <dbReference type="PROSITE" id="PS01124"/>
    </source>
</evidence>
<dbReference type="RefSeq" id="WP_130857187.1">
    <property type="nucleotide sequence ID" value="NZ_JBHLWO010000007.1"/>
</dbReference>
<dbReference type="PRINTS" id="PR00032">
    <property type="entry name" value="HTHARAC"/>
</dbReference>
<evidence type="ECO:0000256" key="1">
    <source>
        <dbReference type="ARBA" id="ARBA00023015"/>
    </source>
</evidence>
<feature type="domain" description="HTH araC/xylS-type" evidence="4">
    <location>
        <begin position="173"/>
        <end position="271"/>
    </location>
</feature>
<protein>
    <submittedName>
        <fullName evidence="5">Helix-turn-helix domain-containing protein</fullName>
    </submittedName>
</protein>
<dbReference type="Gene3D" id="1.10.10.60">
    <property type="entry name" value="Homeodomain-like"/>
    <property type="match status" value="1"/>
</dbReference>
<dbReference type="Pfam" id="PF12833">
    <property type="entry name" value="HTH_18"/>
    <property type="match status" value="1"/>
</dbReference>
<keyword evidence="1" id="KW-0805">Transcription regulation</keyword>
<dbReference type="InterPro" id="IPR020449">
    <property type="entry name" value="Tscrpt_reg_AraC-type_HTH"/>
</dbReference>
<dbReference type="InterPro" id="IPR037923">
    <property type="entry name" value="HTH-like"/>
</dbReference>
<organism evidence="5 6">
    <name type="scientific">Olivibacter oleidegradans</name>
    <dbReference type="NCBI Taxonomy" id="760123"/>
    <lineage>
        <taxon>Bacteria</taxon>
        <taxon>Pseudomonadati</taxon>
        <taxon>Bacteroidota</taxon>
        <taxon>Sphingobacteriia</taxon>
        <taxon>Sphingobacteriales</taxon>
        <taxon>Sphingobacteriaceae</taxon>
        <taxon>Olivibacter</taxon>
    </lineage>
</organism>
<dbReference type="InterPro" id="IPR009057">
    <property type="entry name" value="Homeodomain-like_sf"/>
</dbReference>
<keyword evidence="6" id="KW-1185">Reference proteome</keyword>
<keyword evidence="3" id="KW-0804">Transcription</keyword>
<sequence length="272" mass="31825">MQAFKIKEKIGLDKTFKIAPFRKHIRNTEPHKHKNYFEVIFLWKGDGVHLIDSTAYPIAAPAIFILKKNQIHAWDIVSEPEGFVLIIKDEFINHSKDTELKALFHLFWRIEHLPLQHDIQPIRNLFESLYHVYSQEQHFQDLIIEGLLKSILGTLLQEGLKQDIDNRYLDLYALFIDLISTTEGTNRNLSFYAEKLNIPSKVLNDICYKVAGTSAKKIVEAFTLSEAKRYLQFSNLTISEIAFRLQFNDPSYFVKFFKKHTNITPHQFRALS</sequence>
<evidence type="ECO:0000256" key="2">
    <source>
        <dbReference type="ARBA" id="ARBA00023125"/>
    </source>
</evidence>
<dbReference type="SMART" id="SM00342">
    <property type="entry name" value="HTH_ARAC"/>
    <property type="match status" value="1"/>
</dbReference>
<dbReference type="SUPFAM" id="SSF46689">
    <property type="entry name" value="Homeodomain-like"/>
    <property type="match status" value="1"/>
</dbReference>
<dbReference type="PROSITE" id="PS01124">
    <property type="entry name" value="HTH_ARAC_FAMILY_2"/>
    <property type="match status" value="1"/>
</dbReference>